<comment type="caution">
    <text evidence="1">The sequence shown here is derived from an EMBL/GenBank/DDBJ whole genome shotgun (WGS) entry which is preliminary data.</text>
</comment>
<sequence length="78" mass="9037">MTITKYFKVTYPNQVIIFPLSFTNGNYVTHNQVLSETDLVEKIKNALEVENKQGVLSEVEKQECNLTFDEFLSLHNLK</sequence>
<gene>
    <name evidence="1" type="ORF">E8L90_05400</name>
</gene>
<reference evidence="1 2" key="1">
    <citation type="submission" date="2019-04" db="EMBL/GenBank/DDBJ databases">
        <title>Whole genome sequencing of Brevibacillus sp. TGS2-1.</title>
        <authorList>
            <person name="Choi A."/>
        </authorList>
    </citation>
    <scope>NUCLEOTIDE SEQUENCE [LARGE SCALE GENOMIC DNA]</scope>
    <source>
        <strain evidence="1 2">TGS2-1</strain>
    </source>
</reference>
<accession>A0A4U2Y3F3</accession>
<dbReference type="RefSeq" id="WP_137028327.1">
    <property type="nucleotide sequence ID" value="NZ_SZNK01000001.1"/>
</dbReference>
<keyword evidence="2" id="KW-1185">Reference proteome</keyword>
<name>A0A4U2Y3F3_9BACL</name>
<evidence type="ECO:0000313" key="1">
    <source>
        <dbReference type="EMBL" id="TKI54927.1"/>
    </source>
</evidence>
<proteinExistence type="predicted"/>
<protein>
    <submittedName>
        <fullName evidence="1">Uncharacterized protein</fullName>
    </submittedName>
</protein>
<evidence type="ECO:0000313" key="2">
    <source>
        <dbReference type="Proteomes" id="UP000307841"/>
    </source>
</evidence>
<organism evidence="1 2">
    <name type="scientific">Brevibacillus antibioticus</name>
    <dbReference type="NCBI Taxonomy" id="2570228"/>
    <lineage>
        <taxon>Bacteria</taxon>
        <taxon>Bacillati</taxon>
        <taxon>Bacillota</taxon>
        <taxon>Bacilli</taxon>
        <taxon>Bacillales</taxon>
        <taxon>Paenibacillaceae</taxon>
        <taxon>Brevibacillus</taxon>
    </lineage>
</organism>
<dbReference type="EMBL" id="SZNK01000001">
    <property type="protein sequence ID" value="TKI54927.1"/>
    <property type="molecule type" value="Genomic_DNA"/>
</dbReference>
<dbReference type="AlphaFoldDB" id="A0A4U2Y3F3"/>
<dbReference type="Proteomes" id="UP000307841">
    <property type="component" value="Unassembled WGS sequence"/>
</dbReference>